<feature type="transmembrane region" description="Helical" evidence="1">
    <location>
        <begin position="21"/>
        <end position="41"/>
    </location>
</feature>
<accession>A0AAW0Y577</accession>
<comment type="caution">
    <text evidence="2">The sequence shown here is derived from an EMBL/GenBank/DDBJ whole genome shotgun (WGS) entry which is preliminary data.</text>
</comment>
<keyword evidence="1" id="KW-1133">Transmembrane helix</keyword>
<gene>
    <name evidence="2" type="ORF">OTU49_016674</name>
</gene>
<dbReference type="EMBL" id="JARKIK010000015">
    <property type="protein sequence ID" value="KAK8747198.1"/>
    <property type="molecule type" value="Genomic_DNA"/>
</dbReference>
<keyword evidence="3" id="KW-1185">Reference proteome</keyword>
<name>A0AAW0Y577_CHEQU</name>
<proteinExistence type="predicted"/>
<reference evidence="2 3" key="1">
    <citation type="journal article" date="2024" name="BMC Genomics">
        <title>Genome assembly of redclaw crayfish (Cherax quadricarinatus) provides insights into its immune adaptation and hypoxia tolerance.</title>
        <authorList>
            <person name="Liu Z."/>
            <person name="Zheng J."/>
            <person name="Li H."/>
            <person name="Fang K."/>
            <person name="Wang S."/>
            <person name="He J."/>
            <person name="Zhou D."/>
            <person name="Weng S."/>
            <person name="Chi M."/>
            <person name="Gu Z."/>
            <person name="He J."/>
            <person name="Li F."/>
            <person name="Wang M."/>
        </authorList>
    </citation>
    <scope>NUCLEOTIDE SEQUENCE [LARGE SCALE GENOMIC DNA]</scope>
    <source>
        <strain evidence="2">ZL_2023a</strain>
    </source>
</reference>
<evidence type="ECO:0000256" key="1">
    <source>
        <dbReference type="SAM" id="Phobius"/>
    </source>
</evidence>
<dbReference type="AlphaFoldDB" id="A0AAW0Y577"/>
<sequence length="149" mass="16686">MTGSIERDYTRNLLLVPSINMHMNFRFILLPFTTVFLLLLPLTSPDFSILSVFSFVNLSSCDTFHFLTSAFSMSSKPPPAPSSLTSLSVFEKLLNSLTTSDHNFQYVLTNSFTLSVASFDVNDTVHNSVKLTTPVNFVFHGSTLTIFRM</sequence>
<dbReference type="Proteomes" id="UP001445076">
    <property type="component" value="Unassembled WGS sequence"/>
</dbReference>
<keyword evidence="1" id="KW-0472">Membrane</keyword>
<protein>
    <submittedName>
        <fullName evidence="2">Uncharacterized protein</fullName>
    </submittedName>
</protein>
<evidence type="ECO:0000313" key="2">
    <source>
        <dbReference type="EMBL" id="KAK8747198.1"/>
    </source>
</evidence>
<evidence type="ECO:0000313" key="3">
    <source>
        <dbReference type="Proteomes" id="UP001445076"/>
    </source>
</evidence>
<organism evidence="2 3">
    <name type="scientific">Cherax quadricarinatus</name>
    <name type="common">Australian red claw crayfish</name>
    <dbReference type="NCBI Taxonomy" id="27406"/>
    <lineage>
        <taxon>Eukaryota</taxon>
        <taxon>Metazoa</taxon>
        <taxon>Ecdysozoa</taxon>
        <taxon>Arthropoda</taxon>
        <taxon>Crustacea</taxon>
        <taxon>Multicrustacea</taxon>
        <taxon>Malacostraca</taxon>
        <taxon>Eumalacostraca</taxon>
        <taxon>Eucarida</taxon>
        <taxon>Decapoda</taxon>
        <taxon>Pleocyemata</taxon>
        <taxon>Astacidea</taxon>
        <taxon>Parastacoidea</taxon>
        <taxon>Parastacidae</taxon>
        <taxon>Cherax</taxon>
    </lineage>
</organism>
<keyword evidence="1" id="KW-0812">Transmembrane</keyword>